<feature type="domain" description="CdaR GGDEF-like" evidence="4">
    <location>
        <begin position="326"/>
        <end position="444"/>
    </location>
</feature>
<dbReference type="Proteomes" id="UP000431826">
    <property type="component" value="Unassembled WGS sequence"/>
</dbReference>
<dbReference type="Gene3D" id="1.10.10.2840">
    <property type="entry name" value="PucR C-terminal helix-turn-helix domain"/>
    <property type="match status" value="1"/>
</dbReference>
<keyword evidence="6" id="KW-1185">Reference proteome</keyword>
<dbReference type="PANTHER" id="PTHR33744:SF17">
    <property type="entry name" value="CONSERVED PROTEIN"/>
    <property type="match status" value="1"/>
</dbReference>
<feature type="domain" description="PucR C-terminal helix-turn-helix" evidence="3">
    <location>
        <begin position="499"/>
        <end position="557"/>
    </location>
</feature>
<feature type="region of interest" description="Disordered" evidence="2">
    <location>
        <begin position="1"/>
        <end position="27"/>
    </location>
</feature>
<sequence>MASSPMSPGHPNPAEAPIMDPAAAAPPPRTGITLRQLLMSLGEPLVELQAAPDGLDVEIRSVALLDPEDPPMAHPGELILAIGARGRAAFPALRAGGRDGATAVAVKLDTPGQAAALSATAVEAGIALLSVRAEARWEQVDALARAALESAPQGRPGEGAEEGDLFALAQTTAILTGGIVSIEDTANRVLAYSRSADDDEVDDLRRRSILGWHGPEAYLSRLREWGVFQRLRTSDDVINIDAHPELGIRRRLAVAIRSGERQLGVIWVQEGSAPLSERADQALLGAARVAALHLVRRRRELSADLTLTRTLAAGLLEGSTGPQPLANHLALDAARPAAVLGFSYGTAEATPPELTRGEVSNLISVHTAARHRSAVVTQVDARLYVLLPQLPRSIDTGTLRGWGQEIADAAGRHLGLSLRGSVGCIVPGLGEIPESRREADRILDAMLSVGVATTVAALPDIQAEVLVSEVLALLSAHPEMRDPRLTALITHDSRNQGQLAETVLAYLNAFGDVRAAAAELHVHPNTLRYRIRRAEDLTGLDLSRPDQRLLAMLQLRLPPADSQQFS</sequence>
<dbReference type="InterPro" id="IPR042070">
    <property type="entry name" value="PucR_C-HTH_sf"/>
</dbReference>
<dbReference type="Pfam" id="PF13556">
    <property type="entry name" value="HTH_30"/>
    <property type="match status" value="1"/>
</dbReference>
<gene>
    <name evidence="5" type="ORF">Stube_64700</name>
</gene>
<organism evidence="5 6">
    <name type="scientific">Streptomyces tubercidicus</name>
    <dbReference type="NCBI Taxonomy" id="47759"/>
    <lineage>
        <taxon>Bacteria</taxon>
        <taxon>Bacillati</taxon>
        <taxon>Actinomycetota</taxon>
        <taxon>Actinomycetes</taxon>
        <taxon>Kitasatosporales</taxon>
        <taxon>Streptomycetaceae</taxon>
        <taxon>Streptomyces</taxon>
    </lineage>
</organism>
<dbReference type="PANTHER" id="PTHR33744">
    <property type="entry name" value="CARBOHYDRATE DIACID REGULATOR"/>
    <property type="match status" value="1"/>
</dbReference>
<dbReference type="AlphaFoldDB" id="A0A640V286"/>
<evidence type="ECO:0000256" key="2">
    <source>
        <dbReference type="SAM" id="MobiDB-lite"/>
    </source>
</evidence>
<dbReference type="EMBL" id="BLIR01000003">
    <property type="protein sequence ID" value="GFE41797.1"/>
    <property type="molecule type" value="Genomic_DNA"/>
</dbReference>
<reference evidence="5 6" key="1">
    <citation type="submission" date="2019-12" db="EMBL/GenBank/DDBJ databases">
        <title>Whole genome shotgun sequence of Streptomyces tubercidicus NBRC 13090.</title>
        <authorList>
            <person name="Ichikawa N."/>
            <person name="Kimura A."/>
            <person name="Kitahashi Y."/>
            <person name="Komaki H."/>
            <person name="Tamura T."/>
        </authorList>
    </citation>
    <scope>NUCLEOTIDE SEQUENCE [LARGE SCALE GENOMIC DNA]</scope>
    <source>
        <strain evidence="5 6">NBRC 13090</strain>
    </source>
</reference>
<comment type="similarity">
    <text evidence="1">Belongs to the CdaR family.</text>
</comment>
<proteinExistence type="inferred from homology"/>
<evidence type="ECO:0000259" key="4">
    <source>
        <dbReference type="Pfam" id="PF17853"/>
    </source>
</evidence>
<dbReference type="InterPro" id="IPR025736">
    <property type="entry name" value="PucR_C-HTH_dom"/>
</dbReference>
<accession>A0A640V286</accession>
<feature type="compositionally biased region" description="Low complexity" evidence="2">
    <location>
        <begin position="13"/>
        <end position="23"/>
    </location>
</feature>
<evidence type="ECO:0000256" key="1">
    <source>
        <dbReference type="ARBA" id="ARBA00006754"/>
    </source>
</evidence>
<dbReference type="Pfam" id="PF17853">
    <property type="entry name" value="GGDEF_2"/>
    <property type="match status" value="1"/>
</dbReference>
<dbReference type="InterPro" id="IPR041522">
    <property type="entry name" value="CdaR_GGDEF"/>
</dbReference>
<evidence type="ECO:0000313" key="5">
    <source>
        <dbReference type="EMBL" id="GFE41797.1"/>
    </source>
</evidence>
<name>A0A640V286_9ACTN</name>
<protein>
    <submittedName>
        <fullName evidence="5">Transcriptional regulator</fullName>
    </submittedName>
</protein>
<comment type="caution">
    <text evidence="5">The sequence shown here is derived from an EMBL/GenBank/DDBJ whole genome shotgun (WGS) entry which is preliminary data.</text>
</comment>
<evidence type="ECO:0000259" key="3">
    <source>
        <dbReference type="Pfam" id="PF13556"/>
    </source>
</evidence>
<dbReference type="InterPro" id="IPR051448">
    <property type="entry name" value="CdaR-like_regulators"/>
</dbReference>
<evidence type="ECO:0000313" key="6">
    <source>
        <dbReference type="Proteomes" id="UP000431826"/>
    </source>
</evidence>